<dbReference type="STRING" id="1462526.BN990_03031"/>
<accession>A0A024QDX4</accession>
<feature type="transmembrane region" description="Helical" evidence="1">
    <location>
        <begin position="7"/>
        <end position="25"/>
    </location>
</feature>
<dbReference type="PANTHER" id="PTHR14969">
    <property type="entry name" value="SPHINGOSINE-1-PHOSPHATE PHOSPHOHYDROLASE"/>
    <property type="match status" value="1"/>
</dbReference>
<feature type="transmembrane region" description="Helical" evidence="1">
    <location>
        <begin position="189"/>
        <end position="207"/>
    </location>
</feature>
<organism evidence="3 4">
    <name type="scientific">Virgibacillus massiliensis</name>
    <dbReference type="NCBI Taxonomy" id="1462526"/>
    <lineage>
        <taxon>Bacteria</taxon>
        <taxon>Bacillati</taxon>
        <taxon>Bacillota</taxon>
        <taxon>Bacilli</taxon>
        <taxon>Bacillales</taxon>
        <taxon>Bacillaceae</taxon>
        <taxon>Virgibacillus</taxon>
    </lineage>
</organism>
<feature type="transmembrane region" description="Helical" evidence="1">
    <location>
        <begin position="157"/>
        <end position="177"/>
    </location>
</feature>
<dbReference type="PANTHER" id="PTHR14969:SF13">
    <property type="entry name" value="AT30094P"/>
    <property type="match status" value="1"/>
</dbReference>
<feature type="transmembrane region" description="Helical" evidence="1">
    <location>
        <begin position="125"/>
        <end position="145"/>
    </location>
</feature>
<reference evidence="3 4" key="1">
    <citation type="submission" date="2014-03" db="EMBL/GenBank/DDBJ databases">
        <authorList>
            <person name="Urmite Genomes U."/>
        </authorList>
    </citation>
    <scope>NUCLEOTIDE SEQUENCE [LARGE SCALE GENOMIC DNA]</scope>
    <source>
        <strain evidence="3 4">Vm-5</strain>
    </source>
</reference>
<evidence type="ECO:0000313" key="4">
    <source>
        <dbReference type="Proteomes" id="UP000028875"/>
    </source>
</evidence>
<sequence>MTDKIRFSLFLLLLFMIGIIGYWIFRIMNNAVPYVDQWTREPVEQLANTGMYSIFRWITELGSSTFTIPLVIIMGMILWRMYQNWLPALVFSGGTLATHYLNVAIKHLVNRERPSILVAANAEGHSFPSGHAMISMVCYGLLAYFFSKKVKSSKKKLFIECFFALLILLIGVSRYIINVHYLTDVLAGFFIGFLCLIACIYLFQFLMRKQRSV</sequence>
<dbReference type="InterPro" id="IPR000326">
    <property type="entry name" value="PAP2/HPO"/>
</dbReference>
<protein>
    <submittedName>
        <fullName evidence="3">PAP2 (Acid phosphatase) superfamily protein</fullName>
    </submittedName>
</protein>
<evidence type="ECO:0000256" key="1">
    <source>
        <dbReference type="SAM" id="Phobius"/>
    </source>
</evidence>
<comment type="caution">
    <text evidence="3">The sequence shown here is derived from an EMBL/GenBank/DDBJ whole genome shotgun (WGS) entry which is preliminary data.</text>
</comment>
<feature type="transmembrane region" description="Helical" evidence="1">
    <location>
        <begin position="54"/>
        <end position="78"/>
    </location>
</feature>
<dbReference type="Pfam" id="PF01569">
    <property type="entry name" value="PAP2"/>
    <property type="match status" value="1"/>
</dbReference>
<dbReference type="OrthoDB" id="9789113at2"/>
<evidence type="ECO:0000313" key="3">
    <source>
        <dbReference type="EMBL" id="CDQ40704.1"/>
    </source>
</evidence>
<keyword evidence="1" id="KW-0472">Membrane</keyword>
<dbReference type="Proteomes" id="UP000028875">
    <property type="component" value="Unassembled WGS sequence"/>
</dbReference>
<keyword evidence="1" id="KW-0812">Transmembrane</keyword>
<proteinExistence type="predicted"/>
<evidence type="ECO:0000259" key="2">
    <source>
        <dbReference type="SMART" id="SM00014"/>
    </source>
</evidence>
<reference evidence="4" key="2">
    <citation type="submission" date="2014-05" db="EMBL/GenBank/DDBJ databases">
        <title>Draft genome sequence of Virgibacillus massiliensis Vm-5.</title>
        <authorList>
            <person name="Khelaifia S."/>
            <person name="Croce O."/>
            <person name="Lagier J.C."/>
            <person name="Raoult D."/>
        </authorList>
    </citation>
    <scope>NUCLEOTIDE SEQUENCE [LARGE SCALE GENOMIC DNA]</scope>
    <source>
        <strain evidence="4">Vm-5</strain>
    </source>
</reference>
<feature type="transmembrane region" description="Helical" evidence="1">
    <location>
        <begin position="85"/>
        <end position="105"/>
    </location>
</feature>
<name>A0A024QDX4_9BACI</name>
<dbReference type="eggNOG" id="COG0671">
    <property type="taxonomic scope" value="Bacteria"/>
</dbReference>
<dbReference type="SUPFAM" id="SSF48317">
    <property type="entry name" value="Acid phosphatase/Vanadium-dependent haloperoxidase"/>
    <property type="match status" value="1"/>
</dbReference>
<dbReference type="SMART" id="SM00014">
    <property type="entry name" value="acidPPc"/>
    <property type="match status" value="1"/>
</dbReference>
<gene>
    <name evidence="3" type="ORF">BN990_03031</name>
</gene>
<dbReference type="AlphaFoldDB" id="A0A024QDX4"/>
<keyword evidence="4" id="KW-1185">Reference proteome</keyword>
<dbReference type="EMBL" id="CCDP010000002">
    <property type="protein sequence ID" value="CDQ40704.1"/>
    <property type="molecule type" value="Genomic_DNA"/>
</dbReference>
<dbReference type="RefSeq" id="WP_021292218.1">
    <property type="nucleotide sequence ID" value="NZ_BNER01000006.1"/>
</dbReference>
<keyword evidence="1" id="KW-1133">Transmembrane helix</keyword>
<dbReference type="CDD" id="cd03392">
    <property type="entry name" value="PAP2_like_2"/>
    <property type="match status" value="1"/>
</dbReference>
<feature type="domain" description="Phosphatidic acid phosphatase type 2/haloperoxidase" evidence="2">
    <location>
        <begin position="88"/>
        <end position="200"/>
    </location>
</feature>
<dbReference type="InterPro" id="IPR036938">
    <property type="entry name" value="PAP2/HPO_sf"/>
</dbReference>
<dbReference type="Gene3D" id="1.20.144.10">
    <property type="entry name" value="Phosphatidic acid phosphatase type 2/haloperoxidase"/>
    <property type="match status" value="2"/>
</dbReference>